<dbReference type="PANTHER" id="PTHR35099">
    <property type="entry name" value="OS02G0182700 PROTEIN"/>
    <property type="match status" value="1"/>
</dbReference>
<feature type="region of interest" description="Disordered" evidence="1">
    <location>
        <begin position="50"/>
        <end position="129"/>
    </location>
</feature>
<accession>A0ABC8SLA5</accession>
<dbReference type="AlphaFoldDB" id="A0ABC8SLA5"/>
<gene>
    <name evidence="2" type="ORF">ILEXP_LOCUS26218</name>
</gene>
<feature type="compositionally biased region" description="Basic residues" evidence="1">
    <location>
        <begin position="100"/>
        <end position="109"/>
    </location>
</feature>
<dbReference type="Proteomes" id="UP001642360">
    <property type="component" value="Unassembled WGS sequence"/>
</dbReference>
<protein>
    <submittedName>
        <fullName evidence="2">Uncharacterized protein</fullName>
    </submittedName>
</protein>
<organism evidence="2 3">
    <name type="scientific">Ilex paraguariensis</name>
    <name type="common">yerba mate</name>
    <dbReference type="NCBI Taxonomy" id="185542"/>
    <lineage>
        <taxon>Eukaryota</taxon>
        <taxon>Viridiplantae</taxon>
        <taxon>Streptophyta</taxon>
        <taxon>Embryophyta</taxon>
        <taxon>Tracheophyta</taxon>
        <taxon>Spermatophyta</taxon>
        <taxon>Magnoliopsida</taxon>
        <taxon>eudicotyledons</taxon>
        <taxon>Gunneridae</taxon>
        <taxon>Pentapetalae</taxon>
        <taxon>asterids</taxon>
        <taxon>campanulids</taxon>
        <taxon>Aquifoliales</taxon>
        <taxon>Aquifoliaceae</taxon>
        <taxon>Ilex</taxon>
    </lineage>
</organism>
<reference evidence="2 3" key="1">
    <citation type="submission" date="2024-02" db="EMBL/GenBank/DDBJ databases">
        <authorList>
            <person name="Vignale AGUSTIN F."/>
            <person name="Sosa J E."/>
            <person name="Modenutti C."/>
        </authorList>
    </citation>
    <scope>NUCLEOTIDE SEQUENCE [LARGE SCALE GENOMIC DNA]</scope>
</reference>
<evidence type="ECO:0000313" key="3">
    <source>
        <dbReference type="Proteomes" id="UP001642360"/>
    </source>
</evidence>
<sequence>MTGDEEWVRAAMTDDSMVVELLVRLNQPPPPPKPALPVDWSVRQPRSKTMTVKAMTSTTTRASPTTPLSWSGAESLSGGAGGGSGSGGTVDGGFEESSRPLHKRSHTTRSKVTGTSETATTKRSRKKKTLAELKEEEILLLKEKRHLKREIANFHITLEKQRATNESLKRMKLDLQSQPAAESVLTVACEETISHQFQQKTADCDPAPPILPPIVTGNVLDALPTGLSQVHKEVTDPVAKCALPDLNVPFEEDSYGVS</sequence>
<evidence type="ECO:0000313" key="2">
    <source>
        <dbReference type="EMBL" id="CAK9157660.1"/>
    </source>
</evidence>
<keyword evidence="3" id="KW-1185">Reference proteome</keyword>
<feature type="region of interest" description="Disordered" evidence="1">
    <location>
        <begin position="25"/>
        <end position="44"/>
    </location>
</feature>
<dbReference type="EMBL" id="CAUOFW020003038">
    <property type="protein sequence ID" value="CAK9157660.1"/>
    <property type="molecule type" value="Genomic_DNA"/>
</dbReference>
<dbReference type="PANTHER" id="PTHR35099:SF10">
    <property type="entry name" value="BZIP DOMAIN-CONTAINING PROTEIN"/>
    <property type="match status" value="1"/>
</dbReference>
<feature type="compositionally biased region" description="Low complexity" evidence="1">
    <location>
        <begin position="50"/>
        <end position="77"/>
    </location>
</feature>
<name>A0ABC8SLA5_9AQUA</name>
<proteinExistence type="predicted"/>
<comment type="caution">
    <text evidence="2">The sequence shown here is derived from an EMBL/GenBank/DDBJ whole genome shotgun (WGS) entry which is preliminary data.</text>
</comment>
<evidence type="ECO:0000256" key="1">
    <source>
        <dbReference type="SAM" id="MobiDB-lite"/>
    </source>
</evidence>
<feature type="compositionally biased region" description="Gly residues" evidence="1">
    <location>
        <begin position="78"/>
        <end position="91"/>
    </location>
</feature>